<evidence type="ECO:0000313" key="2">
    <source>
        <dbReference type="EMBL" id="MBB2931861.1"/>
    </source>
</evidence>
<sequence length="172" mass="18510">MAVTGKFIIDNQWLSPLTINGIGTFLAYSGNDQYRNRGGCTMIPSNGPIPAGKYWIVDRPTGGFGSRAWASIKDTVNSAIGSPVDHGEWFALYRDDGLIDDYTWINGVKRGNFRLHPAGGQGVSLGCITLPSRVDFLRIRSALLRTGKIAAGKPGINAYGSIEVVTYGNTCP</sequence>
<dbReference type="Proteomes" id="UP000533533">
    <property type="component" value="Unassembled WGS sequence"/>
</dbReference>
<dbReference type="EMBL" id="JACHVZ010000022">
    <property type="protein sequence ID" value="MBB2931861.1"/>
    <property type="molecule type" value="Genomic_DNA"/>
</dbReference>
<dbReference type="RefSeq" id="WP_110387286.1">
    <property type="nucleotide sequence ID" value="NZ_JACHVZ010000022.1"/>
</dbReference>
<comment type="caution">
    <text evidence="2">The sequence shown here is derived from an EMBL/GenBank/DDBJ whole genome shotgun (WGS) entry which is preliminary data.</text>
</comment>
<name>A0ABR6FWQ0_9BURK</name>
<feature type="domain" description="Tlde1" evidence="1">
    <location>
        <begin position="24"/>
        <end position="148"/>
    </location>
</feature>
<organism evidence="2 3">
    <name type="scientific">Paraburkholderia silvatlantica</name>
    <dbReference type="NCBI Taxonomy" id="321895"/>
    <lineage>
        <taxon>Bacteria</taxon>
        <taxon>Pseudomonadati</taxon>
        <taxon>Pseudomonadota</taxon>
        <taxon>Betaproteobacteria</taxon>
        <taxon>Burkholderiales</taxon>
        <taxon>Burkholderiaceae</taxon>
        <taxon>Paraburkholderia</taxon>
    </lineage>
</organism>
<proteinExistence type="predicted"/>
<gene>
    <name evidence="2" type="ORF">FHX59_006334</name>
</gene>
<protein>
    <recommendedName>
        <fullName evidence="1">Tlde1 domain-containing protein</fullName>
    </recommendedName>
</protein>
<dbReference type="InterPro" id="IPR021225">
    <property type="entry name" value="Tlde1_dom"/>
</dbReference>
<reference evidence="2 3" key="1">
    <citation type="submission" date="2020-08" db="EMBL/GenBank/DDBJ databases">
        <title>Genomic Encyclopedia of Type Strains, Phase IV (KMG-V): Genome sequencing to study the core and pangenomes of soil and plant-associated prokaryotes.</title>
        <authorList>
            <person name="Whitman W."/>
        </authorList>
    </citation>
    <scope>NUCLEOTIDE SEQUENCE [LARGE SCALE GENOMIC DNA]</scope>
    <source>
        <strain evidence="2 3">SRMrh-85</strain>
    </source>
</reference>
<keyword evidence="3" id="KW-1185">Reference proteome</keyword>
<accession>A0ABR6FWQ0</accession>
<dbReference type="Pfam" id="PF10908">
    <property type="entry name" value="Tlde1_dom"/>
    <property type="match status" value="1"/>
</dbReference>
<evidence type="ECO:0000259" key="1">
    <source>
        <dbReference type="Pfam" id="PF10908"/>
    </source>
</evidence>
<evidence type="ECO:0000313" key="3">
    <source>
        <dbReference type="Proteomes" id="UP000533533"/>
    </source>
</evidence>